<reference evidence="1 2" key="1">
    <citation type="submission" date="2016-05" db="EMBL/GenBank/DDBJ databases">
        <title>Comparative analysis of secretome profiles of manganese(II)-oxidizing ascomycete fungi.</title>
        <authorList>
            <consortium name="DOE Joint Genome Institute"/>
            <person name="Zeiner C.A."/>
            <person name="Purvine S.O."/>
            <person name="Zink E.M."/>
            <person name="Wu S."/>
            <person name="Pasa-Tolic L."/>
            <person name="Chaput D.L."/>
            <person name="Haridas S."/>
            <person name="Grigoriev I.V."/>
            <person name="Santelli C.M."/>
            <person name="Hansel C.M."/>
        </authorList>
    </citation>
    <scope>NUCLEOTIDE SEQUENCE [LARGE SCALE GENOMIC DNA]</scope>
    <source>
        <strain evidence="1 2">AP3s5-JAC2a</strain>
    </source>
</reference>
<dbReference type="Proteomes" id="UP000077069">
    <property type="component" value="Unassembled WGS sequence"/>
</dbReference>
<name>A0A177BVF0_9PLEO</name>
<protein>
    <submittedName>
        <fullName evidence="1">Uncharacterized protein</fullName>
    </submittedName>
</protein>
<keyword evidence="2" id="KW-1185">Reference proteome</keyword>
<dbReference type="GeneID" id="28764084"/>
<accession>A0A177BVF0</accession>
<gene>
    <name evidence="1" type="ORF">CC84DRAFT_1182122</name>
</gene>
<evidence type="ECO:0000313" key="2">
    <source>
        <dbReference type="Proteomes" id="UP000077069"/>
    </source>
</evidence>
<dbReference type="EMBL" id="KV441568">
    <property type="protein sequence ID" value="OAF98517.1"/>
    <property type="molecule type" value="Genomic_DNA"/>
</dbReference>
<evidence type="ECO:0000313" key="1">
    <source>
        <dbReference type="EMBL" id="OAF98517.1"/>
    </source>
</evidence>
<dbReference type="SUPFAM" id="SSF52540">
    <property type="entry name" value="P-loop containing nucleoside triphosphate hydrolases"/>
    <property type="match status" value="1"/>
</dbReference>
<proteinExistence type="predicted"/>
<dbReference type="InterPro" id="IPR027417">
    <property type="entry name" value="P-loop_NTPase"/>
</dbReference>
<dbReference type="AlphaFoldDB" id="A0A177BVF0"/>
<dbReference type="OrthoDB" id="3800656at2759"/>
<dbReference type="RefSeq" id="XP_018028883.1">
    <property type="nucleotide sequence ID" value="XM_018180598.1"/>
</dbReference>
<dbReference type="InParanoid" id="A0A177BVF0"/>
<organism evidence="1 2">
    <name type="scientific">Paraphaeosphaeria sporulosa</name>
    <dbReference type="NCBI Taxonomy" id="1460663"/>
    <lineage>
        <taxon>Eukaryota</taxon>
        <taxon>Fungi</taxon>
        <taxon>Dikarya</taxon>
        <taxon>Ascomycota</taxon>
        <taxon>Pezizomycotina</taxon>
        <taxon>Dothideomycetes</taxon>
        <taxon>Pleosporomycetidae</taxon>
        <taxon>Pleosporales</taxon>
        <taxon>Massarineae</taxon>
        <taxon>Didymosphaeriaceae</taxon>
        <taxon>Paraphaeosphaeria</taxon>
    </lineage>
</organism>
<sequence>MSTWLQAIGRICRYGQTHPCLVIQLYMHNTFNENQNVHATNNFLSTFWAGLDVENLDQIGIDHNRMDGNYCFWKNKIYPKDDPSLPTVIRKHPLTSNQLVHKLFSMQDHVTVEIKETGIGLEGVKGKDVMTRSQVVEHKATPPLTPKKPRAPVIDNDALASTALAAITSPH</sequence>
<dbReference type="Gene3D" id="3.40.50.300">
    <property type="entry name" value="P-loop containing nucleotide triphosphate hydrolases"/>
    <property type="match status" value="1"/>
</dbReference>